<dbReference type="InterPro" id="IPR029149">
    <property type="entry name" value="Creatin/AminoP/Spt16_N"/>
</dbReference>
<evidence type="ECO:0000313" key="7">
    <source>
        <dbReference type="EMBL" id="AVM42879.1"/>
    </source>
</evidence>
<feature type="domain" description="Peptidase M24 C-terminal" evidence="6">
    <location>
        <begin position="536"/>
        <end position="596"/>
    </location>
</feature>
<dbReference type="GO" id="GO:0046872">
    <property type="term" value="F:metal ion binding"/>
    <property type="evidence" value="ECO:0007669"/>
    <property type="project" value="UniProtKB-KW"/>
</dbReference>
<protein>
    <submittedName>
        <fullName evidence="7">Peptidase M24</fullName>
    </submittedName>
</protein>
<dbReference type="SUPFAM" id="SSF55920">
    <property type="entry name" value="Creatinase/aminopeptidase"/>
    <property type="match status" value="1"/>
</dbReference>
<feature type="domain" description="Creatinase N-terminal" evidence="5">
    <location>
        <begin position="11"/>
        <end position="135"/>
    </location>
</feature>
<dbReference type="EMBL" id="CP027226">
    <property type="protein sequence ID" value="AVM42879.1"/>
    <property type="molecule type" value="Genomic_DNA"/>
</dbReference>
<dbReference type="Pfam" id="PF16189">
    <property type="entry name" value="Creatinase_N_2"/>
    <property type="match status" value="1"/>
</dbReference>
<accession>A0A2S0KPF0</accession>
<dbReference type="GO" id="GO:0005737">
    <property type="term" value="C:cytoplasm"/>
    <property type="evidence" value="ECO:0007669"/>
    <property type="project" value="UniProtKB-ARBA"/>
</dbReference>
<evidence type="ECO:0000259" key="5">
    <source>
        <dbReference type="Pfam" id="PF01321"/>
    </source>
</evidence>
<evidence type="ECO:0000256" key="2">
    <source>
        <dbReference type="ARBA" id="ARBA00022723"/>
    </source>
</evidence>
<dbReference type="InterPro" id="IPR033740">
    <property type="entry name" value="Pept_M24B"/>
</dbReference>
<dbReference type="AlphaFoldDB" id="A0A2S0KPF0"/>
<dbReference type="InterPro" id="IPR000587">
    <property type="entry name" value="Creatinase_N"/>
</dbReference>
<keyword evidence="3" id="KW-0378">Hydrolase</keyword>
<dbReference type="InterPro" id="IPR000994">
    <property type="entry name" value="Pept_M24"/>
</dbReference>
<dbReference type="CDD" id="cd01085">
    <property type="entry name" value="APP"/>
    <property type="match status" value="1"/>
</dbReference>
<feature type="domain" description="Peptidase M24" evidence="4">
    <location>
        <begin position="316"/>
        <end position="527"/>
    </location>
</feature>
<name>A0A2S0KPF0_9FIRM</name>
<dbReference type="FunFam" id="3.90.230.10:FF:000009">
    <property type="entry name" value="xaa-Pro aminopeptidase 2"/>
    <property type="match status" value="1"/>
</dbReference>
<gene>
    <name evidence="7" type="ORF">C5Q98_06500</name>
</gene>
<evidence type="ECO:0000259" key="6">
    <source>
        <dbReference type="Pfam" id="PF16188"/>
    </source>
</evidence>
<evidence type="ECO:0000259" key="4">
    <source>
        <dbReference type="Pfam" id="PF00557"/>
    </source>
</evidence>
<dbReference type="PANTHER" id="PTHR43763">
    <property type="entry name" value="XAA-PRO AMINOPEPTIDASE 1"/>
    <property type="match status" value="1"/>
</dbReference>
<evidence type="ECO:0000256" key="3">
    <source>
        <dbReference type="ARBA" id="ARBA00022801"/>
    </source>
</evidence>
<comment type="similarity">
    <text evidence="1">Belongs to the peptidase M24B family.</text>
</comment>
<dbReference type="RefSeq" id="WP_106012828.1">
    <property type="nucleotide sequence ID" value="NZ_CP027226.1"/>
</dbReference>
<dbReference type="Gene3D" id="3.40.350.10">
    <property type="entry name" value="Creatinase/prolidase N-terminal domain"/>
    <property type="match status" value="2"/>
</dbReference>
<keyword evidence="8" id="KW-1185">Reference proteome</keyword>
<dbReference type="OrthoDB" id="9806388at2"/>
<dbReference type="KEGG" id="fsa:C5Q98_06500"/>
<dbReference type="Pfam" id="PF01321">
    <property type="entry name" value="Creatinase_N"/>
    <property type="match status" value="1"/>
</dbReference>
<dbReference type="Gene3D" id="3.90.230.10">
    <property type="entry name" value="Creatinase/methionine aminopeptidase superfamily"/>
    <property type="match status" value="1"/>
</dbReference>
<dbReference type="InterPro" id="IPR050422">
    <property type="entry name" value="X-Pro_aminopeptidase_P"/>
</dbReference>
<reference evidence="8" key="1">
    <citation type="submission" date="2018-02" db="EMBL/GenBank/DDBJ databases">
        <authorList>
            <person name="Holder M.E."/>
            <person name="Ajami N.J."/>
            <person name="Petrosino J.F."/>
        </authorList>
    </citation>
    <scope>NUCLEOTIDE SEQUENCE [LARGE SCALE GENOMIC DNA]</scope>
    <source>
        <strain evidence="8">CCUG 47711</strain>
    </source>
</reference>
<dbReference type="GO" id="GO:0070006">
    <property type="term" value="F:metalloaminopeptidase activity"/>
    <property type="evidence" value="ECO:0007669"/>
    <property type="project" value="InterPro"/>
</dbReference>
<dbReference type="Proteomes" id="UP000237947">
    <property type="component" value="Chromosome"/>
</dbReference>
<evidence type="ECO:0000256" key="1">
    <source>
        <dbReference type="ARBA" id="ARBA00008766"/>
    </source>
</evidence>
<dbReference type="Pfam" id="PF00557">
    <property type="entry name" value="Peptidase_M24"/>
    <property type="match status" value="1"/>
</dbReference>
<evidence type="ECO:0000313" key="8">
    <source>
        <dbReference type="Proteomes" id="UP000237947"/>
    </source>
</evidence>
<proteinExistence type="inferred from homology"/>
<dbReference type="Pfam" id="PF16188">
    <property type="entry name" value="Peptidase_M24_C"/>
    <property type="match status" value="1"/>
</dbReference>
<dbReference type="SUPFAM" id="SSF53092">
    <property type="entry name" value="Creatinase/prolidase N-terminal domain"/>
    <property type="match status" value="2"/>
</dbReference>
<dbReference type="PANTHER" id="PTHR43763:SF6">
    <property type="entry name" value="XAA-PRO AMINOPEPTIDASE 1"/>
    <property type="match status" value="1"/>
</dbReference>
<keyword evidence="2" id="KW-0479">Metal-binding</keyword>
<organism evidence="7 8">
    <name type="scientific">Fastidiosipila sanguinis</name>
    <dbReference type="NCBI Taxonomy" id="236753"/>
    <lineage>
        <taxon>Bacteria</taxon>
        <taxon>Bacillati</taxon>
        <taxon>Bacillota</taxon>
        <taxon>Clostridia</taxon>
        <taxon>Eubacteriales</taxon>
        <taxon>Oscillospiraceae</taxon>
        <taxon>Fastidiosipila</taxon>
    </lineage>
</organism>
<dbReference type="InterPro" id="IPR036005">
    <property type="entry name" value="Creatinase/aminopeptidase-like"/>
</dbReference>
<sequence>MTAKISTDEKIALLRKAMRDAGVQAYIVPTSDPHMTEYNAKHFEARHWLTGFTGSAGTALVTENAAKLWADGRYFIQAEHQIAGTEFELMKLATPGYPTLLEFLSENLKEGDVVGVNGAIMNQAQVERYEEVLGKKGIKIELNLQLVADIWTDQPEMPKGEIFTLGTEWTGRSTETKIADLRKYLEEKESDVALIGRLDDVAWLYNFRGSDIECTPVAYAFAMVSQDKAELFIDLDKVNSEVRATMEAEGVSFREYDDIYEAVAELSGKTLRLDKTAINSLVYSKLSEDVEVINGRDWTLDEKAVKNETEIKNQYEAYRKDGIAFTKLIHWLKTQEDVSRFDELDVDAKALEFREELDTFVELSFGTIAAYGPNAAMAHYSATEDNKAQLQNKSFMLVDAGGQYWEGTTDTTRTISVGELTAEEIKDYTLTVMSHVDLAMAVFLEGSTGYQLDMLARKPMWENHMDFKHGTGHGIGYFLNVHEGPQSISSGRYNTTVMEEGMITSNEPGVYKEDKHGIRIESVVVCEEAATVGTDKFLKFDTMTRVPLEREAIDKSMLNEEQIAWINEYHEKVYKDINQDLTPEEAEWLKEVCKPL</sequence>
<dbReference type="InterPro" id="IPR032416">
    <property type="entry name" value="Peptidase_M24_C"/>
</dbReference>